<dbReference type="CDD" id="cd04301">
    <property type="entry name" value="NAT_SF"/>
    <property type="match status" value="1"/>
</dbReference>
<dbReference type="Proteomes" id="UP000219612">
    <property type="component" value="Unassembled WGS sequence"/>
</dbReference>
<dbReference type="SUPFAM" id="SSF55729">
    <property type="entry name" value="Acyl-CoA N-acyltransferases (Nat)"/>
    <property type="match status" value="1"/>
</dbReference>
<evidence type="ECO:0000313" key="3">
    <source>
        <dbReference type="Proteomes" id="UP000219612"/>
    </source>
</evidence>
<feature type="domain" description="N-acetyltransferase" evidence="1">
    <location>
        <begin position="1"/>
        <end position="160"/>
    </location>
</feature>
<gene>
    <name evidence="2" type="ORF">SAMN05421748_123166</name>
</gene>
<dbReference type="OrthoDB" id="4536199at2"/>
<dbReference type="EMBL" id="OBDY01000023">
    <property type="protein sequence ID" value="SNY62516.1"/>
    <property type="molecule type" value="Genomic_DNA"/>
</dbReference>
<reference evidence="2 3" key="1">
    <citation type="submission" date="2017-09" db="EMBL/GenBank/DDBJ databases">
        <authorList>
            <person name="Ehlers B."/>
            <person name="Leendertz F.H."/>
        </authorList>
    </citation>
    <scope>NUCLEOTIDE SEQUENCE [LARGE SCALE GENOMIC DNA]</scope>
    <source>
        <strain evidence="2 3">CGMCC 4.6857</strain>
    </source>
</reference>
<keyword evidence="3" id="KW-1185">Reference proteome</keyword>
<dbReference type="PROSITE" id="PS51186">
    <property type="entry name" value="GNAT"/>
    <property type="match status" value="1"/>
</dbReference>
<dbReference type="AlphaFoldDB" id="A0A285JT41"/>
<keyword evidence="2" id="KW-0808">Transferase</keyword>
<proteinExistence type="predicted"/>
<organism evidence="2 3">
    <name type="scientific">Paractinoplanes atraurantiacus</name>
    <dbReference type="NCBI Taxonomy" id="1036182"/>
    <lineage>
        <taxon>Bacteria</taxon>
        <taxon>Bacillati</taxon>
        <taxon>Actinomycetota</taxon>
        <taxon>Actinomycetes</taxon>
        <taxon>Micromonosporales</taxon>
        <taxon>Micromonosporaceae</taxon>
        <taxon>Paractinoplanes</taxon>
    </lineage>
</organism>
<dbReference type="RefSeq" id="WP_097326666.1">
    <property type="nucleotide sequence ID" value="NZ_OBDY01000023.1"/>
</dbReference>
<dbReference type="InterPro" id="IPR000182">
    <property type="entry name" value="GNAT_dom"/>
</dbReference>
<dbReference type="GO" id="GO:0016747">
    <property type="term" value="F:acyltransferase activity, transferring groups other than amino-acyl groups"/>
    <property type="evidence" value="ECO:0007669"/>
    <property type="project" value="InterPro"/>
</dbReference>
<sequence length="160" mass="17875">MEIVPSGPADAAELRKVYTEAFREQWRDDTLPTHAARAGFKCRAAWDGDEMVGFTYGYTGDFGQWWTDHIAARVSPELSREWLGGHFELVELAVLPSHERRGLGTALHDALLDGLPHRVALLTATDDENAPARRLYDRKGWRVLAGEVFDGAVLMGLTLR</sequence>
<dbReference type="Gene3D" id="3.40.630.30">
    <property type="match status" value="1"/>
</dbReference>
<dbReference type="InterPro" id="IPR016181">
    <property type="entry name" value="Acyl_CoA_acyltransferase"/>
</dbReference>
<dbReference type="Pfam" id="PF00583">
    <property type="entry name" value="Acetyltransf_1"/>
    <property type="match status" value="1"/>
</dbReference>
<protein>
    <submittedName>
        <fullName evidence="2">Acetyltransferase (GNAT) family protein</fullName>
    </submittedName>
</protein>
<evidence type="ECO:0000259" key="1">
    <source>
        <dbReference type="PROSITE" id="PS51186"/>
    </source>
</evidence>
<accession>A0A285JT41</accession>
<name>A0A285JT41_9ACTN</name>
<evidence type="ECO:0000313" key="2">
    <source>
        <dbReference type="EMBL" id="SNY62516.1"/>
    </source>
</evidence>